<dbReference type="Gene3D" id="1.20.5.4770">
    <property type="match status" value="1"/>
</dbReference>
<evidence type="ECO:0000313" key="9">
    <source>
        <dbReference type="Proteomes" id="UP000091857"/>
    </source>
</evidence>
<dbReference type="Gene3D" id="4.10.1110.10">
    <property type="entry name" value="AN1-like Zinc finger"/>
    <property type="match status" value="1"/>
</dbReference>
<evidence type="ECO:0000256" key="5">
    <source>
        <dbReference type="PROSITE-ProRule" id="PRU00449"/>
    </source>
</evidence>
<evidence type="ECO:0008006" key="10">
    <source>
        <dbReference type="Google" id="ProtNLM"/>
    </source>
</evidence>
<proteinExistence type="predicted"/>
<protein>
    <recommendedName>
        <fullName evidence="10">AN1-type domain-containing protein</fullName>
    </recommendedName>
</protein>
<dbReference type="PANTHER" id="PTHR10634:SF116">
    <property type="entry name" value="ZINC FINGER A20 AND AN1 DOMAIN-CONTAINING STRESS-ASSOCIATED PROTEIN 1"/>
    <property type="match status" value="1"/>
</dbReference>
<dbReference type="SUPFAM" id="SSF57716">
    <property type="entry name" value="Glucocorticoid receptor-like (DNA-binding domain)"/>
    <property type="match status" value="1"/>
</dbReference>
<comment type="caution">
    <text evidence="8">The sequence shown here is derived from an EMBL/GenBank/DDBJ whole genome shotgun (WGS) entry which is preliminary data.</text>
</comment>
<feature type="domain" description="AN1-type" evidence="7">
    <location>
        <begin position="124"/>
        <end position="170"/>
    </location>
</feature>
<dbReference type="SMR" id="A0A2C9UI34"/>
<dbReference type="InterPro" id="IPR000058">
    <property type="entry name" value="Znf_AN1"/>
</dbReference>
<dbReference type="SMART" id="SM00259">
    <property type="entry name" value="ZnF_A20"/>
    <property type="match status" value="1"/>
</dbReference>
<evidence type="ECO:0000256" key="2">
    <source>
        <dbReference type="ARBA" id="ARBA00022723"/>
    </source>
</evidence>
<dbReference type="GO" id="GO:0043161">
    <property type="term" value="P:proteasome-mediated ubiquitin-dependent protein catabolic process"/>
    <property type="evidence" value="ECO:0000318"/>
    <property type="project" value="GO_Central"/>
</dbReference>
<dbReference type="AlphaFoldDB" id="A0A2C9UI34"/>
<dbReference type="PROSITE" id="PS51036">
    <property type="entry name" value="ZF_A20"/>
    <property type="match status" value="1"/>
</dbReference>
<name>A0A2C9UI34_MANES</name>
<reference evidence="9" key="1">
    <citation type="journal article" date="2016" name="Nat. Biotechnol.">
        <title>Sequencing wild and cultivated cassava and related species reveals extensive interspecific hybridization and genetic diversity.</title>
        <authorList>
            <person name="Bredeson J.V."/>
            <person name="Lyons J.B."/>
            <person name="Prochnik S.E."/>
            <person name="Wu G.A."/>
            <person name="Ha C.M."/>
            <person name="Edsinger-Gonzales E."/>
            <person name="Grimwood J."/>
            <person name="Schmutz J."/>
            <person name="Rabbi I.Y."/>
            <person name="Egesi C."/>
            <person name="Nauluvula P."/>
            <person name="Lebot V."/>
            <person name="Ndunguru J."/>
            <person name="Mkamilo G."/>
            <person name="Bart R.S."/>
            <person name="Setter T.L."/>
            <person name="Gleadow R.M."/>
            <person name="Kulakow P."/>
            <person name="Ferguson M.E."/>
            <person name="Rounsley S."/>
            <person name="Rokhsar D.S."/>
        </authorList>
    </citation>
    <scope>NUCLEOTIDE SEQUENCE [LARGE SCALE GENOMIC DNA]</scope>
    <source>
        <strain evidence="9">cv. AM560-2</strain>
    </source>
</reference>
<dbReference type="PROSITE" id="PS51039">
    <property type="entry name" value="ZF_AN1"/>
    <property type="match status" value="1"/>
</dbReference>
<dbReference type="Pfam" id="PF01754">
    <property type="entry name" value="zf-A20"/>
    <property type="match status" value="1"/>
</dbReference>
<keyword evidence="3 5" id="KW-0863">Zinc-finger</keyword>
<dbReference type="Pfam" id="PF01428">
    <property type="entry name" value="zf-AN1"/>
    <property type="match status" value="1"/>
</dbReference>
<gene>
    <name evidence="8" type="ORF">MANES_14G032700v8</name>
</gene>
<sequence>MASRKSIDPQHCANGCGFYGSTEYRNLCSSCYREEIKKASMEIEEPLNQKSSPPPSNATSRFFNSAPRSAFSFHSNNISGSNSFFGASSSNTKQFSFSAASSLTDKTCISHRANPNNFLFGSSTVRKDVCNTCNKRVGLTGFRCRCGNKFCGKHRYPEEHSCSFDYKAFARENMLKQNQVCKGDTDKLRNRI</sequence>
<feature type="domain" description="A20-type" evidence="6">
    <location>
        <begin position="6"/>
        <end position="40"/>
    </location>
</feature>
<organism evidence="8 9">
    <name type="scientific">Manihot esculenta</name>
    <name type="common">Cassava</name>
    <name type="synonym">Jatropha manihot</name>
    <dbReference type="NCBI Taxonomy" id="3983"/>
    <lineage>
        <taxon>Eukaryota</taxon>
        <taxon>Viridiplantae</taxon>
        <taxon>Streptophyta</taxon>
        <taxon>Embryophyta</taxon>
        <taxon>Tracheophyta</taxon>
        <taxon>Spermatophyta</taxon>
        <taxon>Magnoliopsida</taxon>
        <taxon>eudicotyledons</taxon>
        <taxon>Gunneridae</taxon>
        <taxon>Pentapetalae</taxon>
        <taxon>rosids</taxon>
        <taxon>fabids</taxon>
        <taxon>Malpighiales</taxon>
        <taxon>Euphorbiaceae</taxon>
        <taxon>Crotonoideae</taxon>
        <taxon>Manihoteae</taxon>
        <taxon>Manihot</taxon>
    </lineage>
</organism>
<dbReference type="PANTHER" id="PTHR10634">
    <property type="entry name" value="AN1-TYPE ZINC FINGER PROTEIN"/>
    <property type="match status" value="1"/>
</dbReference>
<comment type="function">
    <text evidence="1">May be involved in environmental stress response.</text>
</comment>
<dbReference type="EMBL" id="CM004400">
    <property type="protein sequence ID" value="OAY30460.1"/>
    <property type="molecule type" value="Genomic_DNA"/>
</dbReference>
<dbReference type="GO" id="GO:0008270">
    <property type="term" value="F:zinc ion binding"/>
    <property type="evidence" value="ECO:0007669"/>
    <property type="project" value="UniProtKB-KW"/>
</dbReference>
<evidence type="ECO:0000256" key="1">
    <source>
        <dbReference type="ARBA" id="ARBA00003732"/>
    </source>
</evidence>
<dbReference type="STRING" id="3983.A0A2C9UI34"/>
<dbReference type="Proteomes" id="UP000091857">
    <property type="component" value="Chromosome 14"/>
</dbReference>
<dbReference type="SMART" id="SM00154">
    <property type="entry name" value="ZnF_AN1"/>
    <property type="match status" value="1"/>
</dbReference>
<dbReference type="Gramene" id="Manes.14G032700.1.v8.1">
    <property type="protein sequence ID" value="Manes.14G032700.1.v8.1.CDS.1"/>
    <property type="gene ID" value="Manes.14G032700.v8.1"/>
</dbReference>
<accession>A0A2C9UI34</accession>
<dbReference type="InterPro" id="IPR050652">
    <property type="entry name" value="AN1_A20_ZnFinger"/>
</dbReference>
<dbReference type="InterPro" id="IPR002653">
    <property type="entry name" value="Znf_A20"/>
</dbReference>
<evidence type="ECO:0000259" key="7">
    <source>
        <dbReference type="PROSITE" id="PS51039"/>
    </source>
</evidence>
<dbReference type="OrthoDB" id="428577at2759"/>
<evidence type="ECO:0000256" key="4">
    <source>
        <dbReference type="ARBA" id="ARBA00022833"/>
    </source>
</evidence>
<dbReference type="GO" id="GO:0003677">
    <property type="term" value="F:DNA binding"/>
    <property type="evidence" value="ECO:0007669"/>
    <property type="project" value="InterPro"/>
</dbReference>
<keyword evidence="4" id="KW-0862">Zinc</keyword>
<keyword evidence="2" id="KW-0479">Metal-binding</keyword>
<evidence type="ECO:0000259" key="6">
    <source>
        <dbReference type="PROSITE" id="PS51036"/>
    </source>
</evidence>
<dbReference type="InterPro" id="IPR035896">
    <property type="entry name" value="AN1-like_Znf"/>
</dbReference>
<dbReference type="OMA" id="PQHCANG"/>
<evidence type="ECO:0000313" key="8">
    <source>
        <dbReference type="EMBL" id="OAY30460.1"/>
    </source>
</evidence>
<dbReference type="SUPFAM" id="SSF118310">
    <property type="entry name" value="AN1-like Zinc finger"/>
    <property type="match status" value="1"/>
</dbReference>
<evidence type="ECO:0000256" key="3">
    <source>
        <dbReference type="ARBA" id="ARBA00022771"/>
    </source>
</evidence>
<keyword evidence="9" id="KW-1185">Reference proteome</keyword>